<dbReference type="AlphaFoldDB" id="A0AAF0ZVS1"/>
<proteinExistence type="predicted"/>
<keyword evidence="2" id="KW-1185">Reference proteome</keyword>
<name>A0AAF0ZVS1_SOLVR</name>
<organism evidence="1 2">
    <name type="scientific">Solanum verrucosum</name>
    <dbReference type="NCBI Taxonomy" id="315347"/>
    <lineage>
        <taxon>Eukaryota</taxon>
        <taxon>Viridiplantae</taxon>
        <taxon>Streptophyta</taxon>
        <taxon>Embryophyta</taxon>
        <taxon>Tracheophyta</taxon>
        <taxon>Spermatophyta</taxon>
        <taxon>Magnoliopsida</taxon>
        <taxon>eudicotyledons</taxon>
        <taxon>Gunneridae</taxon>
        <taxon>Pentapetalae</taxon>
        <taxon>asterids</taxon>
        <taxon>lamiids</taxon>
        <taxon>Solanales</taxon>
        <taxon>Solanaceae</taxon>
        <taxon>Solanoideae</taxon>
        <taxon>Solaneae</taxon>
        <taxon>Solanum</taxon>
    </lineage>
</organism>
<dbReference type="Proteomes" id="UP001234989">
    <property type="component" value="Chromosome 10"/>
</dbReference>
<reference evidence="1" key="1">
    <citation type="submission" date="2023-08" db="EMBL/GenBank/DDBJ databases">
        <title>A de novo genome assembly of Solanum verrucosum Schlechtendal, a Mexican diploid species geographically isolated from the other diploid A-genome species in potato relatives.</title>
        <authorList>
            <person name="Hosaka K."/>
        </authorList>
    </citation>
    <scope>NUCLEOTIDE SEQUENCE</scope>
    <source>
        <tissue evidence="1">Young leaves</tissue>
    </source>
</reference>
<evidence type="ECO:0000313" key="1">
    <source>
        <dbReference type="EMBL" id="WMV51603.1"/>
    </source>
</evidence>
<gene>
    <name evidence="1" type="ORF">MTR67_044988</name>
</gene>
<accession>A0AAF0ZVS1</accession>
<dbReference type="EMBL" id="CP133621">
    <property type="protein sequence ID" value="WMV51603.1"/>
    <property type="molecule type" value="Genomic_DNA"/>
</dbReference>
<sequence>MMAERSYSFTSQGSDLKGSAAWQTVKLWNLKLNLVTMVVLRLSMLPAQMVLLLKEDLVTVEEAGGMVEVMVVTAVVVGMEVMGVMVAGGMVEVVEEEEERDAINAGKKGISLENVPREAAMAEAVLEDMVVAAVEVEAAEAASNVGKKGILLVNAPTAATAED</sequence>
<evidence type="ECO:0000313" key="2">
    <source>
        <dbReference type="Proteomes" id="UP001234989"/>
    </source>
</evidence>
<protein>
    <submittedName>
        <fullName evidence="1">Uncharacterized protein</fullName>
    </submittedName>
</protein>